<name>A0A6B3KQE8_XANEU</name>
<dbReference type="EMBL" id="JAAGYV010000251">
    <property type="protein sequence ID" value="NEK75049.1"/>
    <property type="molecule type" value="Genomic_DNA"/>
</dbReference>
<accession>A0A6B3KQE8</accession>
<protein>
    <submittedName>
        <fullName evidence="2">Uncharacterized protein</fullName>
    </submittedName>
</protein>
<sequence>MGASEHEYEVSRAIRNSADPGDNPSDRCAKGGLRSVKETDPRRISIIREWEYAASRVIAFSKVDSCLGALQIIDNDRLRGAHFSMFASGAQYDVVQFNAMMASAGFQVNLPILYFGGGVDDWRQGLGVNTYMSVGPFAHPVIDAEQKAWIFEMNNGAFTYHSMN</sequence>
<dbReference type="RefSeq" id="WP_126952868.1">
    <property type="nucleotide sequence ID" value="NZ_CP018467.1"/>
</dbReference>
<feature type="region of interest" description="Disordered" evidence="1">
    <location>
        <begin position="1"/>
        <end position="33"/>
    </location>
</feature>
<comment type="caution">
    <text evidence="2">The sequence shown here is derived from an EMBL/GenBank/DDBJ whole genome shotgun (WGS) entry which is preliminary data.</text>
</comment>
<gene>
    <name evidence="2" type="ORF">G3W62_20215</name>
</gene>
<evidence type="ECO:0000313" key="2">
    <source>
        <dbReference type="EMBL" id="NEK75049.1"/>
    </source>
</evidence>
<feature type="compositionally biased region" description="Basic and acidic residues" evidence="1">
    <location>
        <begin position="24"/>
        <end position="33"/>
    </location>
</feature>
<evidence type="ECO:0000256" key="1">
    <source>
        <dbReference type="SAM" id="MobiDB-lite"/>
    </source>
</evidence>
<proteinExistence type="predicted"/>
<organism evidence="2">
    <name type="scientific">Xanthomonas euvesicatoria</name>
    <dbReference type="NCBI Taxonomy" id="456327"/>
    <lineage>
        <taxon>Bacteria</taxon>
        <taxon>Pseudomonadati</taxon>
        <taxon>Pseudomonadota</taxon>
        <taxon>Gammaproteobacteria</taxon>
        <taxon>Lysobacterales</taxon>
        <taxon>Lysobacteraceae</taxon>
        <taxon>Xanthomonas</taxon>
    </lineage>
</organism>
<reference evidence="2" key="1">
    <citation type="submission" date="2019-11" db="EMBL/GenBank/DDBJ databases">
        <title>Genome-resolved metagenomics to study the prevalence of co-infection and intraspecific heterogeneity among plant pathogen metapopulations.</title>
        <authorList>
            <person name="Newberry E."/>
            <person name="Bhandari R."/>
            <person name="Kemble J."/>
            <person name="Sikora E."/>
            <person name="Potnis N."/>
        </authorList>
    </citation>
    <scope>NUCLEOTIDE SEQUENCE</scope>
    <source>
        <strain evidence="2">Xe_Pep_Tuscaloosa_18b</strain>
    </source>
</reference>
<feature type="compositionally biased region" description="Basic and acidic residues" evidence="1">
    <location>
        <begin position="1"/>
        <end position="12"/>
    </location>
</feature>
<dbReference type="AlphaFoldDB" id="A0A6B3KQE8"/>